<gene>
    <name evidence="2" type="ORF">ACFQV2_15460</name>
</gene>
<name>A0ABW2TLU5_9PSEU</name>
<organism evidence="2 3">
    <name type="scientific">Actinokineospora soli</name>
    <dbReference type="NCBI Taxonomy" id="1048753"/>
    <lineage>
        <taxon>Bacteria</taxon>
        <taxon>Bacillati</taxon>
        <taxon>Actinomycetota</taxon>
        <taxon>Actinomycetes</taxon>
        <taxon>Pseudonocardiales</taxon>
        <taxon>Pseudonocardiaceae</taxon>
        <taxon>Actinokineospora</taxon>
    </lineage>
</organism>
<protein>
    <submittedName>
        <fullName evidence="2">DUF6801 domain-containing protein</fullName>
    </submittedName>
</protein>
<evidence type="ECO:0000313" key="3">
    <source>
        <dbReference type="Proteomes" id="UP001596512"/>
    </source>
</evidence>
<reference evidence="3" key="1">
    <citation type="journal article" date="2019" name="Int. J. Syst. Evol. Microbiol.">
        <title>The Global Catalogue of Microorganisms (GCM) 10K type strain sequencing project: providing services to taxonomists for standard genome sequencing and annotation.</title>
        <authorList>
            <consortium name="The Broad Institute Genomics Platform"/>
            <consortium name="The Broad Institute Genome Sequencing Center for Infectious Disease"/>
            <person name="Wu L."/>
            <person name="Ma J."/>
        </authorList>
    </citation>
    <scope>NUCLEOTIDE SEQUENCE [LARGE SCALE GENOMIC DNA]</scope>
    <source>
        <strain evidence="3">JCM 17695</strain>
    </source>
</reference>
<comment type="caution">
    <text evidence="2">The sequence shown here is derived from an EMBL/GenBank/DDBJ whole genome shotgun (WGS) entry which is preliminary data.</text>
</comment>
<dbReference type="PROSITE" id="PS51318">
    <property type="entry name" value="TAT"/>
    <property type="match status" value="1"/>
</dbReference>
<sequence length="126" mass="12148">MSIFRSRPARRRALLAAGAAALVAAGVGLVSGMPPATARQDAAHASFRCALPGGGQVDTPVEVGLSVPGTATAGADLTAEPSATITLPADAVSALKAVGAQAVSGAATANSCCGKAARTPRSARPS</sequence>
<dbReference type="Pfam" id="PF20611">
    <property type="entry name" value="DUF6801"/>
    <property type="match status" value="1"/>
</dbReference>
<dbReference type="InterPro" id="IPR006311">
    <property type="entry name" value="TAT_signal"/>
</dbReference>
<evidence type="ECO:0000259" key="1">
    <source>
        <dbReference type="Pfam" id="PF20611"/>
    </source>
</evidence>
<dbReference type="InterPro" id="IPR046542">
    <property type="entry name" value="DUF6801"/>
</dbReference>
<feature type="domain" description="DUF6801" evidence="1">
    <location>
        <begin position="46"/>
        <end position="112"/>
    </location>
</feature>
<dbReference type="Proteomes" id="UP001596512">
    <property type="component" value="Unassembled WGS sequence"/>
</dbReference>
<keyword evidence="3" id="KW-1185">Reference proteome</keyword>
<accession>A0ABW2TLU5</accession>
<dbReference type="EMBL" id="JBHTEY010000004">
    <property type="protein sequence ID" value="MFC7614715.1"/>
    <property type="molecule type" value="Genomic_DNA"/>
</dbReference>
<proteinExistence type="predicted"/>
<evidence type="ECO:0000313" key="2">
    <source>
        <dbReference type="EMBL" id="MFC7614715.1"/>
    </source>
</evidence>